<feature type="domain" description="VPS9" evidence="1">
    <location>
        <begin position="333"/>
        <end position="467"/>
    </location>
</feature>
<proteinExistence type="predicted"/>
<keyword evidence="4" id="KW-1185">Reference proteome</keyword>
<evidence type="ECO:0000313" key="4">
    <source>
        <dbReference type="Proteomes" id="UP000284702"/>
    </source>
</evidence>
<dbReference type="Gene3D" id="1.20.1050.80">
    <property type="entry name" value="VPS9 domain"/>
    <property type="match status" value="1"/>
</dbReference>
<reference evidence="2" key="1">
    <citation type="submission" date="2013-12" db="EMBL/GenBank/DDBJ databases">
        <title>The Genome Sequence of Aphanomyces astaci APO3.</title>
        <authorList>
            <consortium name="The Broad Institute Genomics Platform"/>
            <person name="Russ C."/>
            <person name="Tyler B."/>
            <person name="van West P."/>
            <person name="Dieguez-Uribeondo J."/>
            <person name="Young S.K."/>
            <person name="Zeng Q."/>
            <person name="Gargeya S."/>
            <person name="Fitzgerald M."/>
            <person name="Abouelleil A."/>
            <person name="Alvarado L."/>
            <person name="Chapman S.B."/>
            <person name="Gainer-Dewar J."/>
            <person name="Goldberg J."/>
            <person name="Griggs A."/>
            <person name="Gujja S."/>
            <person name="Hansen M."/>
            <person name="Howarth C."/>
            <person name="Imamovic A."/>
            <person name="Ireland A."/>
            <person name="Larimer J."/>
            <person name="McCowan C."/>
            <person name="Murphy C."/>
            <person name="Pearson M."/>
            <person name="Poon T.W."/>
            <person name="Priest M."/>
            <person name="Roberts A."/>
            <person name="Saif S."/>
            <person name="Shea T."/>
            <person name="Sykes S."/>
            <person name="Wortman J."/>
            <person name="Nusbaum C."/>
            <person name="Birren B."/>
        </authorList>
    </citation>
    <scope>NUCLEOTIDE SEQUENCE [LARGE SCALE GENOMIC DNA]</scope>
    <source>
        <strain evidence="2">APO3</strain>
    </source>
</reference>
<organism evidence="2">
    <name type="scientific">Aphanomyces astaci</name>
    <name type="common">Crayfish plague agent</name>
    <dbReference type="NCBI Taxonomy" id="112090"/>
    <lineage>
        <taxon>Eukaryota</taxon>
        <taxon>Sar</taxon>
        <taxon>Stramenopiles</taxon>
        <taxon>Oomycota</taxon>
        <taxon>Saprolegniomycetes</taxon>
        <taxon>Saprolegniales</taxon>
        <taxon>Verrucalvaceae</taxon>
        <taxon>Aphanomyces</taxon>
    </lineage>
</organism>
<dbReference type="OrthoDB" id="300289at2759"/>
<dbReference type="RefSeq" id="XP_009844458.1">
    <property type="nucleotide sequence ID" value="XM_009846156.1"/>
</dbReference>
<dbReference type="EMBL" id="KI913218">
    <property type="protein sequence ID" value="ETV66029.1"/>
    <property type="molecule type" value="Genomic_DNA"/>
</dbReference>
<name>W4FGN6_APHAT</name>
<dbReference type="PROSITE" id="PS51205">
    <property type="entry name" value="VPS9"/>
    <property type="match status" value="1"/>
</dbReference>
<dbReference type="AlphaFoldDB" id="W4FGN6"/>
<dbReference type="InterPro" id="IPR037191">
    <property type="entry name" value="VPS9_dom_sf"/>
</dbReference>
<dbReference type="SUPFAM" id="SSF109993">
    <property type="entry name" value="VPS9 domain"/>
    <property type="match status" value="1"/>
</dbReference>
<dbReference type="GeneID" id="20819372"/>
<reference evidence="3 4" key="2">
    <citation type="submission" date="2018-07" db="EMBL/GenBank/DDBJ databases">
        <title>Annotation of Aphanomyces astaci genome assembly.</title>
        <authorList>
            <person name="Studholme D.J."/>
        </authorList>
    </citation>
    <scope>NUCLEOTIDE SEQUENCE [LARGE SCALE GENOMIC DNA]</scope>
    <source>
        <strain evidence="3">Pc</strain>
    </source>
</reference>
<evidence type="ECO:0000259" key="1">
    <source>
        <dbReference type="PROSITE" id="PS51205"/>
    </source>
</evidence>
<dbReference type="Pfam" id="PF02204">
    <property type="entry name" value="VPS9"/>
    <property type="match status" value="1"/>
</dbReference>
<evidence type="ECO:0000313" key="2">
    <source>
        <dbReference type="EMBL" id="ETV66029.1"/>
    </source>
</evidence>
<sequence length="467" mass="51134">MTAARGGIGLNVGEKNAGDGIQPLANVSMNNTHMQLQTTSDSGVLRRVKTALTPMSLDAKLDHVIAVEDRIALEVAAYKQRLADIEWDANSSSTNLNLSSILRRKPSCRSSLARVKLHVEAALHKRAIEVLRSSAEVDAVSFSLQWKDRLRRDSIYRTLFSQGKWLRTALSHVKSVPVSCMRRLSADEVHAAPEHHIRRLSLDETTKTHHLHHSWSSLTHLLASAPLTAPHQDQPCPSYLAFELHLVTSRFDQTDLGMAFESHCCRSLNALASTTSFQTLVGQLARALADEHDVPPSHQPALLRLTRQMVHARLGAVFVAPVASALERDQASWTQHASPSARARALHQLQEVGLPAASTLWLRRSVAALEALPYFMPDHTLDAFLGVISTLHEEVSASLARPAQSLSADIILPVLVALVLHSHAPFLIAQIHVMETLALTDGRDGGEAAYYVALVQSAIRHVTQVDG</sequence>
<gene>
    <name evidence="3" type="ORF">B5M09_004275</name>
    <name evidence="2" type="ORF">H257_17376</name>
</gene>
<accession>W4FGN6</accession>
<dbReference type="VEuPathDB" id="FungiDB:H257_17376"/>
<dbReference type="Proteomes" id="UP000284702">
    <property type="component" value="Unassembled WGS sequence"/>
</dbReference>
<dbReference type="EMBL" id="MZMZ02002836">
    <property type="protein sequence ID" value="RQM23952.1"/>
    <property type="molecule type" value="Genomic_DNA"/>
</dbReference>
<protein>
    <recommendedName>
        <fullName evidence="1">VPS9 domain-containing protein</fullName>
    </recommendedName>
</protein>
<dbReference type="InterPro" id="IPR003123">
    <property type="entry name" value="VPS9"/>
</dbReference>
<evidence type="ECO:0000313" key="3">
    <source>
        <dbReference type="EMBL" id="RQM23952.1"/>
    </source>
</evidence>